<dbReference type="RefSeq" id="WP_053178914.1">
    <property type="nucleotide sequence ID" value="NZ_LGIA01000011.1"/>
</dbReference>
<comment type="caution">
    <text evidence="2">The sequence shown here is derived from an EMBL/GenBank/DDBJ whole genome shotgun (WGS) entry which is preliminary data.</text>
</comment>
<proteinExistence type="predicted"/>
<evidence type="ECO:0000313" key="3">
    <source>
        <dbReference type="Proteomes" id="UP000036958"/>
    </source>
</evidence>
<protein>
    <submittedName>
        <fullName evidence="2">Uncharacterized protein</fullName>
    </submittedName>
</protein>
<dbReference type="EMBL" id="LGIA01000011">
    <property type="protein sequence ID" value="KOH46970.1"/>
    <property type="molecule type" value="Genomic_DNA"/>
</dbReference>
<evidence type="ECO:0000313" key="2">
    <source>
        <dbReference type="EMBL" id="KOH46970.1"/>
    </source>
</evidence>
<sequence>MEDQLANNEDFNRLIPDDKLDEIVDKGLGGSPPPSAKTDQNPVDRGLGGSTPPTGDYSD</sequence>
<feature type="compositionally biased region" description="Basic and acidic residues" evidence="1">
    <location>
        <begin position="10"/>
        <end position="25"/>
    </location>
</feature>
<gene>
    <name evidence="2" type="ORF">NC99_02090</name>
</gene>
<dbReference type="STRING" id="1409788.NC99_02090"/>
<organism evidence="2 3">
    <name type="scientific">Sunxiuqinia dokdonensis</name>
    <dbReference type="NCBI Taxonomy" id="1409788"/>
    <lineage>
        <taxon>Bacteria</taxon>
        <taxon>Pseudomonadati</taxon>
        <taxon>Bacteroidota</taxon>
        <taxon>Bacteroidia</taxon>
        <taxon>Marinilabiliales</taxon>
        <taxon>Prolixibacteraceae</taxon>
        <taxon>Sunxiuqinia</taxon>
    </lineage>
</organism>
<keyword evidence="3" id="KW-1185">Reference proteome</keyword>
<dbReference type="Proteomes" id="UP000036958">
    <property type="component" value="Unassembled WGS sequence"/>
</dbReference>
<dbReference type="AlphaFoldDB" id="A0A0L8VER4"/>
<name>A0A0L8VER4_9BACT</name>
<reference evidence="3" key="1">
    <citation type="submission" date="2015-07" db="EMBL/GenBank/DDBJ databases">
        <title>Genome sequencing of Sunxiuqinia dokdonensis strain SK.</title>
        <authorList>
            <person name="Ahn S."/>
            <person name="Kim B.-C."/>
        </authorList>
    </citation>
    <scope>NUCLEOTIDE SEQUENCE [LARGE SCALE GENOMIC DNA]</scope>
    <source>
        <strain evidence="3">SK</strain>
    </source>
</reference>
<feature type="region of interest" description="Disordered" evidence="1">
    <location>
        <begin position="1"/>
        <end position="59"/>
    </location>
</feature>
<accession>A0A0L8VER4</accession>
<evidence type="ECO:0000256" key="1">
    <source>
        <dbReference type="SAM" id="MobiDB-lite"/>
    </source>
</evidence>